<dbReference type="RefSeq" id="WP_176763835.1">
    <property type="nucleotide sequence ID" value="NZ_FMYM01000005.1"/>
</dbReference>
<reference evidence="2" key="1">
    <citation type="submission" date="2016-09" db="EMBL/GenBank/DDBJ databases">
        <authorList>
            <person name="Varghese N."/>
            <person name="Submissions S."/>
        </authorList>
    </citation>
    <scope>NUCLEOTIDE SEQUENCE [LARGE SCALE GENOMIC DNA]</scope>
    <source>
        <strain evidence="2">25nlg</strain>
    </source>
</reference>
<dbReference type="AlphaFoldDB" id="A0A1G6IL82"/>
<protein>
    <recommendedName>
        <fullName evidence="3">DUF669 domain-containing protein</fullName>
    </recommendedName>
</protein>
<accession>A0A1G6IL82</accession>
<dbReference type="EMBL" id="FMYM01000005">
    <property type="protein sequence ID" value="SDC07224.1"/>
    <property type="molecule type" value="Genomic_DNA"/>
</dbReference>
<keyword evidence="2" id="KW-1185">Reference proteome</keyword>
<dbReference type="InterPro" id="IPR007731">
    <property type="entry name" value="DUF669"/>
</dbReference>
<evidence type="ECO:0000313" key="2">
    <source>
        <dbReference type="Proteomes" id="UP000242662"/>
    </source>
</evidence>
<organism evidence="1 2">
    <name type="scientific">Shouchella lonarensis</name>
    <dbReference type="NCBI Taxonomy" id="1464122"/>
    <lineage>
        <taxon>Bacteria</taxon>
        <taxon>Bacillati</taxon>
        <taxon>Bacillota</taxon>
        <taxon>Bacilli</taxon>
        <taxon>Bacillales</taxon>
        <taxon>Bacillaceae</taxon>
        <taxon>Shouchella</taxon>
    </lineage>
</organism>
<evidence type="ECO:0000313" key="1">
    <source>
        <dbReference type="EMBL" id="SDC07224.1"/>
    </source>
</evidence>
<sequence>MFLKVNHKAGSDNKIKAGEYEVIVHNCEKRRTQNGNPMVSVDYEIREDVNQEYGGQKIRFDNFVHTAKTEFRFQQLSRAVRLEDGMPIETADDWIKAVMGKPLRIKVTVPKNEKGEDGFPEVKEYMESQAAPPAPVNVGQGDFPF</sequence>
<proteinExistence type="predicted"/>
<dbReference type="Pfam" id="PF05037">
    <property type="entry name" value="DUF669"/>
    <property type="match status" value="1"/>
</dbReference>
<evidence type="ECO:0008006" key="3">
    <source>
        <dbReference type="Google" id="ProtNLM"/>
    </source>
</evidence>
<name>A0A1G6IL82_9BACI</name>
<gene>
    <name evidence="1" type="ORF">SAMN05421737_105101</name>
</gene>
<dbReference type="Proteomes" id="UP000242662">
    <property type="component" value="Unassembled WGS sequence"/>
</dbReference>
<dbReference type="STRING" id="1464122.SAMN05421737_105101"/>